<dbReference type="RefSeq" id="WP_061569766.1">
    <property type="nucleotide sequence ID" value="NZ_LQYT01000117.1"/>
</dbReference>
<accession>A0A150LE30</accession>
<dbReference type="EMBL" id="LQYT01000117">
    <property type="protein sequence ID" value="KYD10597.1"/>
    <property type="molecule type" value="Genomic_DNA"/>
</dbReference>
<gene>
    <name evidence="1" type="ORF">B4135_3398</name>
</gene>
<organism evidence="1 2">
    <name type="scientific">Caldibacillus debilis</name>
    <dbReference type="NCBI Taxonomy" id="301148"/>
    <lineage>
        <taxon>Bacteria</taxon>
        <taxon>Bacillati</taxon>
        <taxon>Bacillota</taxon>
        <taxon>Bacilli</taxon>
        <taxon>Bacillales</taxon>
        <taxon>Bacillaceae</taxon>
        <taxon>Caldibacillus</taxon>
    </lineage>
</organism>
<evidence type="ECO:0000313" key="1">
    <source>
        <dbReference type="EMBL" id="KYD10597.1"/>
    </source>
</evidence>
<dbReference type="OrthoDB" id="2971631at2"/>
<dbReference type="Proteomes" id="UP000075683">
    <property type="component" value="Unassembled WGS sequence"/>
</dbReference>
<dbReference type="Pfam" id="PF10803">
    <property type="entry name" value="GerPB"/>
    <property type="match status" value="1"/>
</dbReference>
<comment type="caution">
    <text evidence="1">The sequence shown here is derived from an EMBL/GenBank/DDBJ whole genome shotgun (WGS) entry which is preliminary data.</text>
</comment>
<dbReference type="STRING" id="301148.B4135_3398"/>
<evidence type="ECO:0000313" key="2">
    <source>
        <dbReference type="Proteomes" id="UP000075683"/>
    </source>
</evidence>
<dbReference type="InterPro" id="IPR024255">
    <property type="entry name" value="GerPB"/>
</dbReference>
<proteinExistence type="predicted"/>
<name>A0A150LE30_9BACI</name>
<dbReference type="AlphaFoldDB" id="A0A150LE30"/>
<reference evidence="1 2" key="1">
    <citation type="submission" date="2016-01" db="EMBL/GenBank/DDBJ databases">
        <title>Draft Genome Sequences of Seven Thermophilic Sporeformers Isolated from Foods.</title>
        <authorList>
            <person name="Berendsen E.M."/>
            <person name="Wells-Bennik M.H."/>
            <person name="Krawcyk A.O."/>
            <person name="De Jong A."/>
            <person name="Holsappel S."/>
            <person name="Eijlander R.T."/>
            <person name="Kuipers O.P."/>
        </authorList>
    </citation>
    <scope>NUCLEOTIDE SEQUENCE [LARGE SCALE GENOMIC DNA]</scope>
    <source>
        <strain evidence="1 2">B4135</strain>
    </source>
</reference>
<protein>
    <submittedName>
        <fullName evidence="1">Uncharacterized protein</fullName>
    </submittedName>
</protein>
<sequence>MALYVHQSIHINVLRVGNIINSSLLQIGTSGMIHSSARLANTGMFAAPVPEAKHPGYVSKEIETTSVPLQPSG</sequence>